<evidence type="ECO:0000313" key="2">
    <source>
        <dbReference type="EMBL" id="ADU31629.1"/>
    </source>
</evidence>
<keyword evidence="1" id="KW-0472">Membrane</keyword>
<dbReference type="OrthoDB" id="4187110at2"/>
<feature type="transmembrane region" description="Helical" evidence="1">
    <location>
        <begin position="78"/>
        <end position="98"/>
    </location>
</feature>
<sequence>MMKWFILFKKEFKESLRNFKWIWIPIVFSLLGIMQPVTSYFLPDILESFGGMPEGAFSIPLPTGPQVLAETLGQFSQIGYLVLVLSFMGTVASERNNATNIMVLVKPVSFASYITAKWVHMYTLALSSFVVGFVLAYYYTSLLIETVPFTNVLKGMMVYAVGILFVLTLVLFFSTLFKSTAAVAFLTLGITIIISLMSTFVPDIMKWSPGTLTQHSYSLFQTGTADGVLLPVLCTLFIIFALVGLAIYLFSKKELAVHTT</sequence>
<keyword evidence="3" id="KW-1185">Reference proteome</keyword>
<dbReference type="EMBL" id="CP002394">
    <property type="protein sequence ID" value="ADU31629.1"/>
    <property type="molecule type" value="Genomic_DNA"/>
</dbReference>
<gene>
    <name evidence="2" type="ordered locus">Bcell_3387</name>
</gene>
<dbReference type="RefSeq" id="WP_013489960.1">
    <property type="nucleotide sequence ID" value="NC_014829.1"/>
</dbReference>
<dbReference type="Proteomes" id="UP000001401">
    <property type="component" value="Chromosome"/>
</dbReference>
<evidence type="ECO:0000256" key="1">
    <source>
        <dbReference type="SAM" id="Phobius"/>
    </source>
</evidence>
<proteinExistence type="predicted"/>
<feature type="transmembrane region" description="Helical" evidence="1">
    <location>
        <begin position="21"/>
        <end position="42"/>
    </location>
</feature>
<organism evidence="2 3">
    <name type="scientific">Evansella cellulosilytica (strain ATCC 21833 / DSM 2522 / FERM P-1141 / JCM 9156 / N-4)</name>
    <name type="common">Bacillus cellulosilyticus</name>
    <dbReference type="NCBI Taxonomy" id="649639"/>
    <lineage>
        <taxon>Bacteria</taxon>
        <taxon>Bacillati</taxon>
        <taxon>Bacillota</taxon>
        <taxon>Bacilli</taxon>
        <taxon>Bacillales</taxon>
        <taxon>Bacillaceae</taxon>
        <taxon>Evansella</taxon>
    </lineage>
</organism>
<dbReference type="STRING" id="649639.Bcell_3387"/>
<keyword evidence="1" id="KW-1133">Transmembrane helix</keyword>
<dbReference type="AlphaFoldDB" id="E6U2B6"/>
<dbReference type="PANTHER" id="PTHR37305">
    <property type="entry name" value="INTEGRAL MEMBRANE PROTEIN-RELATED"/>
    <property type="match status" value="1"/>
</dbReference>
<dbReference type="PANTHER" id="PTHR37305:SF1">
    <property type="entry name" value="MEMBRANE PROTEIN"/>
    <property type="match status" value="1"/>
</dbReference>
<feature type="transmembrane region" description="Helical" evidence="1">
    <location>
        <begin position="119"/>
        <end position="140"/>
    </location>
</feature>
<evidence type="ECO:0000313" key="3">
    <source>
        <dbReference type="Proteomes" id="UP000001401"/>
    </source>
</evidence>
<feature type="transmembrane region" description="Helical" evidence="1">
    <location>
        <begin position="152"/>
        <end position="173"/>
    </location>
</feature>
<reference evidence="2" key="1">
    <citation type="submission" date="2010-12" db="EMBL/GenBank/DDBJ databases">
        <title>Complete sequence of Bacillus cellulosilyticus DSM 2522.</title>
        <authorList>
            <consortium name="US DOE Joint Genome Institute"/>
            <person name="Lucas S."/>
            <person name="Copeland A."/>
            <person name="Lapidus A."/>
            <person name="Cheng J.-F."/>
            <person name="Bruce D."/>
            <person name="Goodwin L."/>
            <person name="Pitluck S."/>
            <person name="Chertkov O."/>
            <person name="Detter J.C."/>
            <person name="Han C."/>
            <person name="Tapia R."/>
            <person name="Land M."/>
            <person name="Hauser L."/>
            <person name="Jeffries C."/>
            <person name="Kyrpides N."/>
            <person name="Ivanova N."/>
            <person name="Mikhailova N."/>
            <person name="Brumm P."/>
            <person name="Mead D."/>
            <person name="Woyke T."/>
        </authorList>
    </citation>
    <scope>NUCLEOTIDE SEQUENCE [LARGE SCALE GENOMIC DNA]</scope>
    <source>
        <strain evidence="2">DSM 2522</strain>
    </source>
</reference>
<name>E6U2B6_EVAC2</name>
<feature type="transmembrane region" description="Helical" evidence="1">
    <location>
        <begin position="228"/>
        <end position="250"/>
    </location>
</feature>
<dbReference type="HOGENOM" id="CLU_091969_0_0_9"/>
<keyword evidence="1" id="KW-0812">Transmembrane</keyword>
<evidence type="ECO:0008006" key="4">
    <source>
        <dbReference type="Google" id="ProtNLM"/>
    </source>
</evidence>
<protein>
    <recommendedName>
        <fullName evidence="4">ABC transporter permease</fullName>
    </recommendedName>
</protein>
<dbReference type="KEGG" id="bco:Bcell_3387"/>
<dbReference type="eggNOG" id="COG1277">
    <property type="taxonomic scope" value="Bacteria"/>
</dbReference>
<feature type="transmembrane region" description="Helical" evidence="1">
    <location>
        <begin position="180"/>
        <end position="201"/>
    </location>
</feature>
<accession>E6U2B6</accession>